<evidence type="ECO:0000313" key="2">
    <source>
        <dbReference type="EMBL" id="MCM2465455.1"/>
    </source>
</evidence>
<organism evidence="2 3">
    <name type="scientific">Methanoculleus oceani</name>
    <dbReference type="NCBI Taxonomy" id="2184756"/>
    <lineage>
        <taxon>Archaea</taxon>
        <taxon>Methanobacteriati</taxon>
        <taxon>Methanobacteriota</taxon>
        <taxon>Stenosarchaea group</taxon>
        <taxon>Methanomicrobia</taxon>
        <taxon>Methanomicrobiales</taxon>
        <taxon>Methanomicrobiaceae</taxon>
        <taxon>Methanoculleus</taxon>
    </lineage>
</organism>
<dbReference type="Gene3D" id="3.40.630.30">
    <property type="match status" value="1"/>
</dbReference>
<evidence type="ECO:0000313" key="3">
    <source>
        <dbReference type="Proteomes" id="UP001523230"/>
    </source>
</evidence>
<dbReference type="EMBL" id="QFDM01000001">
    <property type="protein sequence ID" value="MCM2465455.1"/>
    <property type="molecule type" value="Genomic_DNA"/>
</dbReference>
<proteinExistence type="predicted"/>
<dbReference type="Pfam" id="PF00583">
    <property type="entry name" value="Acetyltransf_1"/>
    <property type="match status" value="1"/>
</dbReference>
<protein>
    <submittedName>
        <fullName evidence="2">N-acetyltransferase</fullName>
    </submittedName>
</protein>
<feature type="domain" description="N-acetyltransferase" evidence="1">
    <location>
        <begin position="55"/>
        <end position="205"/>
    </location>
</feature>
<gene>
    <name evidence="2" type="ORF">DIC75_03870</name>
</gene>
<dbReference type="InterPro" id="IPR050276">
    <property type="entry name" value="MshD_Acetyltransferase"/>
</dbReference>
<dbReference type="CDD" id="cd04301">
    <property type="entry name" value="NAT_SF"/>
    <property type="match status" value="1"/>
</dbReference>
<dbReference type="PROSITE" id="PS51186">
    <property type="entry name" value="GNAT"/>
    <property type="match status" value="1"/>
</dbReference>
<dbReference type="PANTHER" id="PTHR43617:SF34">
    <property type="entry name" value="PUTATIVE-RELATED"/>
    <property type="match status" value="1"/>
</dbReference>
<accession>A0ABD4TBA1</accession>
<dbReference type="PANTHER" id="PTHR43617">
    <property type="entry name" value="L-AMINO ACID N-ACETYLTRANSFERASE"/>
    <property type="match status" value="1"/>
</dbReference>
<dbReference type="InterPro" id="IPR000182">
    <property type="entry name" value="GNAT_dom"/>
</dbReference>
<comment type="caution">
    <text evidence="2">The sequence shown here is derived from an EMBL/GenBank/DDBJ whole genome shotgun (WGS) entry which is preliminary data.</text>
</comment>
<reference evidence="2 3" key="1">
    <citation type="submission" date="2018-05" db="EMBL/GenBank/DDBJ databases">
        <title>Isolation and characterization of genus Methanoculleus species and their viruses from deep sea marine sediment offshore southwestern Taiwan.</title>
        <authorList>
            <person name="Wei W.-H."/>
            <person name="Chen W.-C."/>
            <person name="Lai M.-C."/>
            <person name="Chen S.-C."/>
        </authorList>
    </citation>
    <scope>NUCLEOTIDE SEQUENCE [LARGE SCALE GENOMIC DNA]</scope>
    <source>
        <strain evidence="2 3">CWC-02</strain>
    </source>
</reference>
<sequence length="209" mass="23378">MRSLSVAARGPRERGLNTVRGAVYKVVSLGKRQIRMASDYLGSMMVRNWDKIPGGYVTTIDPAALPEVLRIYNDFCGCGSNGLFGRYSEIFNQIFYVAKFDREVVGYSTYYVKPSLTLGGFRKCAVLYSMAVDKEHRRQGIGRHLLTVSLREMQLNGIYEVALYVSKKNVPALSLYTKLGFAVVGELQDICKEGESCYKMRLGLPTALT</sequence>
<dbReference type="SUPFAM" id="SSF55729">
    <property type="entry name" value="Acyl-CoA N-acyltransferases (Nat)"/>
    <property type="match status" value="1"/>
</dbReference>
<keyword evidence="3" id="KW-1185">Reference proteome</keyword>
<name>A0ABD4TBA1_9EURY</name>
<dbReference type="InterPro" id="IPR016181">
    <property type="entry name" value="Acyl_CoA_acyltransferase"/>
</dbReference>
<dbReference type="Proteomes" id="UP001523230">
    <property type="component" value="Unassembled WGS sequence"/>
</dbReference>
<dbReference type="AlphaFoldDB" id="A0ABD4TBA1"/>
<evidence type="ECO:0000259" key="1">
    <source>
        <dbReference type="PROSITE" id="PS51186"/>
    </source>
</evidence>